<feature type="transmembrane region" description="Helical" evidence="1">
    <location>
        <begin position="169"/>
        <end position="185"/>
    </location>
</feature>
<evidence type="ECO:0000313" key="3">
    <source>
        <dbReference type="EMBL" id="UOO94104.1"/>
    </source>
</evidence>
<keyword evidence="1" id="KW-0472">Membrane</keyword>
<evidence type="ECO:0000313" key="2">
    <source>
        <dbReference type="EMBL" id="GAA0453650.1"/>
    </source>
</evidence>
<dbReference type="Proteomes" id="UP001500962">
    <property type="component" value="Unassembled WGS sequence"/>
</dbReference>
<dbReference type="InterPro" id="IPR051082">
    <property type="entry name" value="Pentapeptide-BTB/POZ_domain"/>
</dbReference>
<protein>
    <submittedName>
        <fullName evidence="3">Pentapeptide repeat-containing protein</fullName>
    </submittedName>
</protein>
<dbReference type="SUPFAM" id="SSF141571">
    <property type="entry name" value="Pentapeptide repeat-like"/>
    <property type="match status" value="1"/>
</dbReference>
<reference evidence="2" key="1">
    <citation type="journal article" date="2014" name="Int. J. Syst. Evol. Microbiol.">
        <title>Complete genome sequence of Corynebacterium casei LMG S-19264T (=DSM 44701T), isolated from a smear-ripened cheese.</title>
        <authorList>
            <consortium name="US DOE Joint Genome Institute (JGI-PGF)"/>
            <person name="Walter F."/>
            <person name="Albersmeier A."/>
            <person name="Kalinowski J."/>
            <person name="Ruckert C."/>
        </authorList>
    </citation>
    <scope>NUCLEOTIDE SEQUENCE</scope>
    <source>
        <strain evidence="2">JCM 12289</strain>
    </source>
</reference>
<evidence type="ECO:0000313" key="4">
    <source>
        <dbReference type="Proteomes" id="UP000830542"/>
    </source>
</evidence>
<dbReference type="EMBL" id="CP095005">
    <property type="protein sequence ID" value="UOO94104.1"/>
    <property type="molecule type" value="Genomic_DNA"/>
</dbReference>
<keyword evidence="4" id="KW-1185">Reference proteome</keyword>
<sequence length="245" mass="27398">MEGSNFSGAHLWGADFSESFLRDADFSDATLWLSDFSHVNLQDADFTGSDLRETVFTGADLRGADFGGADIRGVDLSDVTINGGTNFSKVKNRKKINSTEWSYFAQSYHNIKTLYADHGLVKKARELKLLERRARLFEAREREGWTSSSYLGARISGILTGYGVQIRHLLTWMVLLFIFSTIWYIEAGVRETVLRNISYSIITFTTAMPKIPSGGFTQVVAIVETFFGTLSTILLGYILGSRENL</sequence>
<accession>A0AAV3SCF8</accession>
<dbReference type="GeneID" id="71761978"/>
<dbReference type="InterPro" id="IPR001646">
    <property type="entry name" value="5peptide_repeat"/>
</dbReference>
<dbReference type="RefSeq" id="WP_244699197.1">
    <property type="nucleotide sequence ID" value="NZ_BAAADN010000012.1"/>
</dbReference>
<gene>
    <name evidence="2" type="ORF">GCM10008985_06710</name>
    <name evidence="3" type="ORF">MUK72_08980</name>
</gene>
<keyword evidence="1" id="KW-1133">Transmembrane helix</keyword>
<dbReference type="AlphaFoldDB" id="A0AAV3SCF8"/>
<evidence type="ECO:0000313" key="5">
    <source>
        <dbReference type="Proteomes" id="UP001500962"/>
    </source>
</evidence>
<dbReference type="KEGG" id="hdo:MUK72_08980"/>
<feature type="transmembrane region" description="Helical" evidence="1">
    <location>
        <begin position="216"/>
        <end position="239"/>
    </location>
</feature>
<proteinExistence type="predicted"/>
<dbReference type="PANTHER" id="PTHR14136:SF17">
    <property type="entry name" value="BTB_POZ DOMAIN-CONTAINING PROTEIN KCTD9"/>
    <property type="match status" value="1"/>
</dbReference>
<dbReference type="Proteomes" id="UP000830542">
    <property type="component" value="Chromosome"/>
</dbReference>
<reference evidence="2" key="3">
    <citation type="submission" date="2023-12" db="EMBL/GenBank/DDBJ databases">
        <authorList>
            <person name="Sun Q."/>
            <person name="Inoue M."/>
        </authorList>
    </citation>
    <scope>NUCLEOTIDE SEQUENCE</scope>
    <source>
        <strain evidence="2">JCM 12289</strain>
    </source>
</reference>
<dbReference type="Pfam" id="PF00805">
    <property type="entry name" value="Pentapeptide"/>
    <property type="match status" value="1"/>
</dbReference>
<reference evidence="3" key="2">
    <citation type="submission" date="2022-04" db="EMBL/GenBank/DDBJ databases">
        <title>Sequencing and genomic assembly of Halococcus dombrowskii.</title>
        <authorList>
            <person name="Lim S.W."/>
            <person name="MacLea K.S."/>
        </authorList>
    </citation>
    <scope>NUCLEOTIDE SEQUENCE</scope>
    <source>
        <strain evidence="3">H4</strain>
    </source>
</reference>
<evidence type="ECO:0000256" key="1">
    <source>
        <dbReference type="SAM" id="Phobius"/>
    </source>
</evidence>
<organism evidence="2 5">
    <name type="scientific">Halococcus dombrowskii</name>
    <dbReference type="NCBI Taxonomy" id="179637"/>
    <lineage>
        <taxon>Archaea</taxon>
        <taxon>Methanobacteriati</taxon>
        <taxon>Methanobacteriota</taxon>
        <taxon>Stenosarchaea group</taxon>
        <taxon>Halobacteria</taxon>
        <taxon>Halobacteriales</taxon>
        <taxon>Halococcaceae</taxon>
        <taxon>Halococcus</taxon>
    </lineage>
</organism>
<name>A0AAV3SCF8_HALDO</name>
<dbReference type="Gene3D" id="2.160.20.80">
    <property type="entry name" value="E3 ubiquitin-protein ligase SopA"/>
    <property type="match status" value="1"/>
</dbReference>
<keyword evidence="1" id="KW-0812">Transmembrane</keyword>
<dbReference type="EMBL" id="BAAADN010000012">
    <property type="protein sequence ID" value="GAA0453650.1"/>
    <property type="molecule type" value="Genomic_DNA"/>
</dbReference>
<dbReference type="PANTHER" id="PTHR14136">
    <property type="entry name" value="BTB_POZ DOMAIN-CONTAINING PROTEIN KCTD9"/>
    <property type="match status" value="1"/>
</dbReference>